<name>K1SJ84_9ZZZZ</name>
<evidence type="ECO:0000313" key="1">
    <source>
        <dbReference type="EMBL" id="EKC55459.1"/>
    </source>
</evidence>
<feature type="non-terminal residue" evidence="1">
    <location>
        <position position="1"/>
    </location>
</feature>
<dbReference type="SUPFAM" id="SSF52540">
    <property type="entry name" value="P-loop containing nucleoside triphosphate hydrolases"/>
    <property type="match status" value="1"/>
</dbReference>
<protein>
    <submittedName>
        <fullName evidence="1">Iron(III) ABC transporter ATP-binding protein</fullName>
    </submittedName>
</protein>
<organism evidence="1">
    <name type="scientific">human gut metagenome</name>
    <dbReference type="NCBI Taxonomy" id="408170"/>
    <lineage>
        <taxon>unclassified sequences</taxon>
        <taxon>metagenomes</taxon>
        <taxon>organismal metagenomes</taxon>
    </lineage>
</organism>
<keyword evidence="1" id="KW-0547">Nucleotide-binding</keyword>
<comment type="caution">
    <text evidence="1">The sequence shown here is derived from an EMBL/GenBank/DDBJ whole genome shotgun (WGS) entry which is preliminary data.</text>
</comment>
<dbReference type="AlphaFoldDB" id="K1SJ84"/>
<sequence length="88" mass="10183">PTAFLDFPSKIETLQMLRRLAHEQHKSILLSTHDVELALQLSDRLWLMEESRFSIGTSKELAADGSLSRFINRDGIRFNKDSLRIEIK</sequence>
<dbReference type="Gene3D" id="3.40.50.300">
    <property type="entry name" value="P-loop containing nucleotide triphosphate hydrolases"/>
    <property type="match status" value="1"/>
</dbReference>
<keyword evidence="1" id="KW-0067">ATP-binding</keyword>
<dbReference type="EMBL" id="AJWZ01007961">
    <property type="protein sequence ID" value="EKC55459.1"/>
    <property type="molecule type" value="Genomic_DNA"/>
</dbReference>
<reference evidence="1" key="1">
    <citation type="journal article" date="2013" name="Environ. Microbiol.">
        <title>Microbiota from the distal guts of lean and obese adolescents exhibit partial functional redundancy besides clear differences in community structure.</title>
        <authorList>
            <person name="Ferrer M."/>
            <person name="Ruiz A."/>
            <person name="Lanza F."/>
            <person name="Haange S.B."/>
            <person name="Oberbach A."/>
            <person name="Till H."/>
            <person name="Bargiela R."/>
            <person name="Campoy C."/>
            <person name="Segura M.T."/>
            <person name="Richter M."/>
            <person name="von Bergen M."/>
            <person name="Seifert J."/>
            <person name="Suarez A."/>
        </authorList>
    </citation>
    <scope>NUCLEOTIDE SEQUENCE</scope>
</reference>
<dbReference type="GO" id="GO:0005524">
    <property type="term" value="F:ATP binding"/>
    <property type="evidence" value="ECO:0007669"/>
    <property type="project" value="UniProtKB-KW"/>
</dbReference>
<accession>K1SJ84</accession>
<proteinExistence type="predicted"/>
<dbReference type="InterPro" id="IPR027417">
    <property type="entry name" value="P-loop_NTPase"/>
</dbReference>
<gene>
    <name evidence="1" type="ORF">OBE_11551</name>
</gene>